<dbReference type="AlphaFoldDB" id="A0A518AXQ0"/>
<sequence>MDRIECPACGTPAKASSDMAGRRVRCPTCDHPFQIPITHATVAAVAPTPDGDDAMLEPIDDDPDAPDSPRAEHILWEGQPSVIRTQPIRTMAKCVMLLVGVILLSVWTFGGGAWVFLFGSLLIFFGAVMLLRSVIHAMGTRLTITNKRSTLRRGLLSKFTTEVRHKDVLNLQVRQTIFERLLDTGTIEISSAGQGDIEIQVTGLVDPDRIARIVRSHQN</sequence>
<keyword evidence="4" id="KW-1185">Reference proteome</keyword>
<dbReference type="Gene3D" id="2.20.28.160">
    <property type="match status" value="1"/>
</dbReference>
<evidence type="ECO:0000259" key="2">
    <source>
        <dbReference type="Pfam" id="PF03703"/>
    </source>
</evidence>
<dbReference type="Pfam" id="PF03703">
    <property type="entry name" value="bPH_2"/>
    <property type="match status" value="1"/>
</dbReference>
<keyword evidence="1" id="KW-0812">Transmembrane</keyword>
<name>A0A518AXQ0_9BACT</name>
<keyword evidence="1" id="KW-1133">Transmembrane helix</keyword>
<evidence type="ECO:0000313" key="3">
    <source>
        <dbReference type="EMBL" id="QDU59502.1"/>
    </source>
</evidence>
<dbReference type="PANTHER" id="PTHR37938:SF1">
    <property type="entry name" value="BLL0215 PROTEIN"/>
    <property type="match status" value="1"/>
</dbReference>
<dbReference type="RefSeq" id="WP_145253872.1">
    <property type="nucleotide sequence ID" value="NZ_CP036279.1"/>
</dbReference>
<dbReference type="OrthoDB" id="288063at2"/>
<dbReference type="Proteomes" id="UP000317093">
    <property type="component" value="Chromosome"/>
</dbReference>
<feature type="transmembrane region" description="Helical" evidence="1">
    <location>
        <begin position="90"/>
        <end position="107"/>
    </location>
</feature>
<gene>
    <name evidence="3" type="ORF">Pan216_03310</name>
</gene>
<dbReference type="KEGG" id="knv:Pan216_03310"/>
<evidence type="ECO:0000256" key="1">
    <source>
        <dbReference type="SAM" id="Phobius"/>
    </source>
</evidence>
<accession>A0A518AXQ0</accession>
<proteinExistence type="predicted"/>
<protein>
    <submittedName>
        <fullName evidence="3">Bacterial membrane flanked domain protein</fullName>
    </submittedName>
</protein>
<reference evidence="3 4" key="1">
    <citation type="submission" date="2019-02" db="EMBL/GenBank/DDBJ databases">
        <title>Deep-cultivation of Planctomycetes and their phenomic and genomic characterization uncovers novel biology.</title>
        <authorList>
            <person name="Wiegand S."/>
            <person name="Jogler M."/>
            <person name="Boedeker C."/>
            <person name="Pinto D."/>
            <person name="Vollmers J."/>
            <person name="Rivas-Marin E."/>
            <person name="Kohn T."/>
            <person name="Peeters S.H."/>
            <person name="Heuer A."/>
            <person name="Rast P."/>
            <person name="Oberbeckmann S."/>
            <person name="Bunk B."/>
            <person name="Jeske O."/>
            <person name="Meyerdierks A."/>
            <person name="Storesund J.E."/>
            <person name="Kallscheuer N."/>
            <person name="Luecker S."/>
            <person name="Lage O.M."/>
            <person name="Pohl T."/>
            <person name="Merkel B.J."/>
            <person name="Hornburger P."/>
            <person name="Mueller R.-W."/>
            <person name="Bruemmer F."/>
            <person name="Labrenz M."/>
            <person name="Spormann A.M."/>
            <person name="Op den Camp H."/>
            <person name="Overmann J."/>
            <person name="Amann R."/>
            <person name="Jetten M.S.M."/>
            <person name="Mascher T."/>
            <person name="Medema M.H."/>
            <person name="Devos D.P."/>
            <person name="Kaster A.-K."/>
            <person name="Ovreas L."/>
            <person name="Rohde M."/>
            <person name="Galperin M.Y."/>
            <person name="Jogler C."/>
        </authorList>
    </citation>
    <scope>NUCLEOTIDE SEQUENCE [LARGE SCALE GENOMIC DNA]</scope>
    <source>
        <strain evidence="3 4">Pan216</strain>
    </source>
</reference>
<organism evidence="3 4">
    <name type="scientific">Kolteria novifilia</name>
    <dbReference type="NCBI Taxonomy" id="2527975"/>
    <lineage>
        <taxon>Bacteria</taxon>
        <taxon>Pseudomonadati</taxon>
        <taxon>Planctomycetota</taxon>
        <taxon>Planctomycetia</taxon>
        <taxon>Kolteriales</taxon>
        <taxon>Kolteriaceae</taxon>
        <taxon>Kolteria</taxon>
    </lineage>
</organism>
<dbReference type="EMBL" id="CP036279">
    <property type="protein sequence ID" value="QDU59502.1"/>
    <property type="molecule type" value="Genomic_DNA"/>
</dbReference>
<keyword evidence="1" id="KW-0472">Membrane</keyword>
<feature type="domain" description="YdbS-like PH" evidence="2">
    <location>
        <begin position="139"/>
        <end position="212"/>
    </location>
</feature>
<evidence type="ECO:0000313" key="4">
    <source>
        <dbReference type="Proteomes" id="UP000317093"/>
    </source>
</evidence>
<dbReference type="InterPro" id="IPR005182">
    <property type="entry name" value="YdbS-like_PH"/>
</dbReference>
<dbReference type="PANTHER" id="PTHR37938">
    <property type="entry name" value="BLL0215 PROTEIN"/>
    <property type="match status" value="1"/>
</dbReference>